<evidence type="ECO:0000259" key="1">
    <source>
        <dbReference type="Pfam" id="PF12776"/>
    </source>
</evidence>
<reference evidence="2" key="2">
    <citation type="journal article" date="2024" name="Plant">
        <title>Genomic evolution and insights into agronomic trait innovations of Sesamum species.</title>
        <authorList>
            <person name="Miao H."/>
            <person name="Wang L."/>
            <person name="Qu L."/>
            <person name="Liu H."/>
            <person name="Sun Y."/>
            <person name="Le M."/>
            <person name="Wang Q."/>
            <person name="Wei S."/>
            <person name="Zheng Y."/>
            <person name="Lin W."/>
            <person name="Duan Y."/>
            <person name="Cao H."/>
            <person name="Xiong S."/>
            <person name="Wang X."/>
            <person name="Wei L."/>
            <person name="Li C."/>
            <person name="Ma Q."/>
            <person name="Ju M."/>
            <person name="Zhao R."/>
            <person name="Li G."/>
            <person name="Mu C."/>
            <person name="Tian Q."/>
            <person name="Mei H."/>
            <person name="Zhang T."/>
            <person name="Gao T."/>
            <person name="Zhang H."/>
        </authorList>
    </citation>
    <scope>NUCLEOTIDE SEQUENCE</scope>
    <source>
        <strain evidence="2">3651</strain>
    </source>
</reference>
<evidence type="ECO:0000313" key="3">
    <source>
        <dbReference type="Proteomes" id="UP001293254"/>
    </source>
</evidence>
<dbReference type="EMBL" id="JACGWO010000001">
    <property type="protein sequence ID" value="KAK4438910.1"/>
    <property type="molecule type" value="Genomic_DNA"/>
</dbReference>
<dbReference type="AlphaFoldDB" id="A0AAE1YYD4"/>
<comment type="caution">
    <text evidence="2">The sequence shown here is derived from an EMBL/GenBank/DDBJ whole genome shotgun (WGS) entry which is preliminary data.</text>
</comment>
<evidence type="ECO:0000313" key="2">
    <source>
        <dbReference type="EMBL" id="KAK4438910.1"/>
    </source>
</evidence>
<dbReference type="InterPro" id="IPR024752">
    <property type="entry name" value="Myb/SANT-like_dom"/>
</dbReference>
<organism evidence="2 3">
    <name type="scientific">Sesamum alatum</name>
    <dbReference type="NCBI Taxonomy" id="300844"/>
    <lineage>
        <taxon>Eukaryota</taxon>
        <taxon>Viridiplantae</taxon>
        <taxon>Streptophyta</taxon>
        <taxon>Embryophyta</taxon>
        <taxon>Tracheophyta</taxon>
        <taxon>Spermatophyta</taxon>
        <taxon>Magnoliopsida</taxon>
        <taxon>eudicotyledons</taxon>
        <taxon>Gunneridae</taxon>
        <taxon>Pentapetalae</taxon>
        <taxon>asterids</taxon>
        <taxon>lamiids</taxon>
        <taxon>Lamiales</taxon>
        <taxon>Pedaliaceae</taxon>
        <taxon>Sesamum</taxon>
    </lineage>
</organism>
<accession>A0AAE1YYD4</accession>
<feature type="domain" description="Myb/SANT-like" evidence="1">
    <location>
        <begin position="17"/>
        <end position="109"/>
    </location>
</feature>
<reference evidence="2" key="1">
    <citation type="submission" date="2020-06" db="EMBL/GenBank/DDBJ databases">
        <authorList>
            <person name="Li T."/>
            <person name="Hu X."/>
            <person name="Zhang T."/>
            <person name="Song X."/>
            <person name="Zhang H."/>
            <person name="Dai N."/>
            <person name="Sheng W."/>
            <person name="Hou X."/>
            <person name="Wei L."/>
        </authorList>
    </citation>
    <scope>NUCLEOTIDE SEQUENCE</scope>
    <source>
        <strain evidence="2">3651</strain>
        <tissue evidence="2">Leaf</tissue>
    </source>
</reference>
<protein>
    <recommendedName>
        <fullName evidence="1">Myb/SANT-like domain-containing protein</fullName>
    </recommendedName>
</protein>
<sequence>MWPDGYDFQQQMFYCSRWTKSMEKTFVDALLEQARRGNFRVGLENRNAVQHALYEVNKKHDTKVVLPWALSRVQHLQERHKVFNWLVQRPDVICNCTLRFVTATDETWLEIARERKLAKCYVNAYEDLLEELNTLFCAANGRQ</sequence>
<dbReference type="Pfam" id="PF12776">
    <property type="entry name" value="Myb_DNA-bind_3"/>
    <property type="match status" value="1"/>
</dbReference>
<proteinExistence type="predicted"/>
<gene>
    <name evidence="2" type="ORF">Salat_0225600</name>
</gene>
<name>A0AAE1YYD4_9LAMI</name>
<keyword evidence="3" id="KW-1185">Reference proteome</keyword>
<dbReference type="Proteomes" id="UP001293254">
    <property type="component" value="Unassembled WGS sequence"/>
</dbReference>